<dbReference type="InterPro" id="IPR058240">
    <property type="entry name" value="rSAM_sf"/>
</dbReference>
<dbReference type="InterPro" id="IPR024560">
    <property type="entry name" value="UPF0313_C"/>
</dbReference>
<dbReference type="OrthoDB" id="9803479at2"/>
<dbReference type="SMART" id="SM00729">
    <property type="entry name" value="Elp3"/>
    <property type="match status" value="1"/>
</dbReference>
<dbReference type="InterPro" id="IPR023404">
    <property type="entry name" value="rSAM_horseshoe"/>
</dbReference>
<dbReference type="SUPFAM" id="SSF102114">
    <property type="entry name" value="Radical SAM enzymes"/>
    <property type="match status" value="1"/>
</dbReference>
<dbReference type="SFLD" id="SFLDG01082">
    <property type="entry name" value="B12-binding_domain_containing"/>
    <property type="match status" value="1"/>
</dbReference>
<evidence type="ECO:0000256" key="2">
    <source>
        <dbReference type="ARBA" id="ARBA00022691"/>
    </source>
</evidence>
<evidence type="ECO:0000256" key="5">
    <source>
        <dbReference type="ARBA" id="ARBA00023014"/>
    </source>
</evidence>
<keyword evidence="1 6" id="KW-0004">4Fe-4S</keyword>
<dbReference type="SFLD" id="SFLDG01069">
    <property type="entry name" value="UPF0313"/>
    <property type="match status" value="1"/>
</dbReference>
<dbReference type="STRING" id="1286171.EAL2_c00490"/>
<feature type="binding site" evidence="6">
    <location>
        <position position="312"/>
    </location>
    <ligand>
        <name>[4Fe-4S] cluster</name>
        <dbReference type="ChEBI" id="CHEBI:49883"/>
        <note>4Fe-4S-S-AdoMet</note>
    </ligand>
</feature>
<dbReference type="EMBL" id="CP007452">
    <property type="protein sequence ID" value="AHM55411.1"/>
    <property type="molecule type" value="Genomic_DNA"/>
</dbReference>
<comment type="cofactor">
    <cofactor evidence="6">
        <name>[4Fe-4S] cluster</name>
        <dbReference type="ChEBI" id="CHEBI:49883"/>
    </cofactor>
    <text evidence="6">Binds 1 [4Fe-4S] cluster. The cluster is coordinated with 3 cysteines and an exchangeable S-adenosyl-L-methionine.</text>
</comment>
<evidence type="ECO:0000313" key="9">
    <source>
        <dbReference type="EMBL" id="AHM55411.1"/>
    </source>
</evidence>
<accession>W8U330</accession>
<keyword evidence="10" id="KW-1185">Reference proteome</keyword>
<dbReference type="AlphaFoldDB" id="W8U330"/>
<keyword evidence="5 6" id="KW-0411">Iron-sulfur</keyword>
<dbReference type="PANTHER" id="PTHR32331:SF0">
    <property type="entry name" value="UPF0313 PROTEIN YGIQ"/>
    <property type="match status" value="1"/>
</dbReference>
<evidence type="ECO:0000256" key="3">
    <source>
        <dbReference type="ARBA" id="ARBA00022723"/>
    </source>
</evidence>
<dbReference type="GO" id="GO:0003824">
    <property type="term" value="F:catalytic activity"/>
    <property type="evidence" value="ECO:0007669"/>
    <property type="project" value="InterPro"/>
</dbReference>
<dbReference type="PROSITE" id="PS51918">
    <property type="entry name" value="RADICAL_SAM"/>
    <property type="match status" value="1"/>
</dbReference>
<dbReference type="InterPro" id="IPR013704">
    <property type="entry name" value="UPF0313_N"/>
</dbReference>
<sequence>MNEFLPISIEDARARGWDELDFIIVSGDAYVDHPSFGTAIIGRVLESRGYRVGILAQPDWRSEEAFKALGRPKYAFLVGTGNIDSMVSHYTAAKKRRSQDSYSPGGKAGLRPDRALITYCNMIRKVYKDVAIVAGGIEASLRRFAHYDYWDDKVRSSVLLDSGADIIVYGMAEKQIVEVAEALASGIEAKYINYMAGTVCKISDIGYLSGECIEVPSYEQVCESHEKYAQAFKLQYDNQDPIRGKVLVQKHGSTYVVQNTPAMPLSREELDEVYRLPFARTYHPSYEKMGGVPAIAEVKFSILSERGCFGSCSFCAIGFHQGRIVQSRSHESILEEAELMAGDKDFKGYIHDVGGATANFREPSCKKQLRVGTCKNMQCLYPKPCKNITVDHSDYLSLLRKLRAVKGVKKVFIRSGIRYDYLMADKDRKGILKEICSHHVSGQLKVAPEHISQNVLKRMRKPGGDIFKKFVDEYEKVNKELGKNQYMVPYLMSSHPGATLSDAIELAVYLHDSGLYPEQVQDFYPTPGTLSTAMYHTGIDPMTMEKVYVAKSYEEKAMQRALLQYRNPRNHNIVVKALKTAGRFDLIGYGRECLVRPLREEAGDSKQGERKSKTGKSGDVNSRTKGKNDKARKRRR</sequence>
<gene>
    <name evidence="9" type="ORF">EAL2_c00490</name>
</gene>
<dbReference type="HAMAP" id="MF_01251">
    <property type="entry name" value="UPF0313"/>
    <property type="match status" value="1"/>
</dbReference>
<dbReference type="SFLD" id="SFLDS00029">
    <property type="entry name" value="Radical_SAM"/>
    <property type="match status" value="1"/>
</dbReference>
<dbReference type="GO" id="GO:0005506">
    <property type="term" value="F:iron ion binding"/>
    <property type="evidence" value="ECO:0007669"/>
    <property type="project" value="UniProtKB-UniRule"/>
</dbReference>
<dbReference type="PANTHER" id="PTHR32331">
    <property type="entry name" value="UPF0313 PROTEIN YGIQ"/>
    <property type="match status" value="1"/>
</dbReference>
<evidence type="ECO:0000313" key="10">
    <source>
        <dbReference type="Proteomes" id="UP000019591"/>
    </source>
</evidence>
<dbReference type="Proteomes" id="UP000019591">
    <property type="component" value="Chromosome"/>
</dbReference>
<feature type="region of interest" description="Disordered" evidence="7">
    <location>
        <begin position="598"/>
        <end position="636"/>
    </location>
</feature>
<reference evidence="9 10" key="1">
    <citation type="journal article" date="2014" name="Genome Announc.">
        <title>Complete Genome Sequence of Amino Acid-Utilizing Eubacterium acidaminophilum al-2 (DSM 3953).</title>
        <authorList>
            <person name="Poehlein A."/>
            <person name="Andreesen J.R."/>
            <person name="Daniel R."/>
        </authorList>
    </citation>
    <scope>NUCLEOTIDE SEQUENCE [LARGE SCALE GENOMIC DNA]</scope>
    <source>
        <strain evidence="9 10">DSM 3953</strain>
    </source>
</reference>
<keyword evidence="3 6" id="KW-0479">Metal-binding</keyword>
<feature type="binding site" evidence="6">
    <location>
        <position position="308"/>
    </location>
    <ligand>
        <name>[4Fe-4S] cluster</name>
        <dbReference type="ChEBI" id="CHEBI:49883"/>
        <note>4Fe-4S-S-AdoMet</note>
    </ligand>
</feature>
<dbReference type="GO" id="GO:0051539">
    <property type="term" value="F:4 iron, 4 sulfur cluster binding"/>
    <property type="evidence" value="ECO:0007669"/>
    <property type="project" value="UniProtKB-KW"/>
</dbReference>
<dbReference type="eggNOG" id="COG1032">
    <property type="taxonomic scope" value="Bacteria"/>
</dbReference>
<organism evidence="9 10">
    <name type="scientific">Peptoclostridium acidaminophilum DSM 3953</name>
    <dbReference type="NCBI Taxonomy" id="1286171"/>
    <lineage>
        <taxon>Bacteria</taxon>
        <taxon>Bacillati</taxon>
        <taxon>Bacillota</taxon>
        <taxon>Clostridia</taxon>
        <taxon>Peptostreptococcales</taxon>
        <taxon>Peptoclostridiaceae</taxon>
        <taxon>Peptoclostridium</taxon>
    </lineage>
</organism>
<dbReference type="HOGENOM" id="CLU_018288_2_0_9"/>
<dbReference type="InterPro" id="IPR007197">
    <property type="entry name" value="rSAM"/>
</dbReference>
<dbReference type="KEGG" id="eac:EAL2_c00490"/>
<evidence type="ECO:0000256" key="4">
    <source>
        <dbReference type="ARBA" id="ARBA00023004"/>
    </source>
</evidence>
<feature type="domain" description="Radical SAM core" evidence="8">
    <location>
        <begin position="290"/>
        <end position="566"/>
    </location>
</feature>
<protein>
    <recommendedName>
        <fullName evidence="8">Radical SAM core domain-containing protein</fullName>
    </recommendedName>
</protein>
<dbReference type="Pfam" id="PF11842">
    <property type="entry name" value="DUF3362"/>
    <property type="match status" value="1"/>
</dbReference>
<dbReference type="Pfam" id="PF08497">
    <property type="entry name" value="Radical_SAM_N"/>
    <property type="match status" value="1"/>
</dbReference>
<dbReference type="Gene3D" id="3.80.30.20">
    <property type="entry name" value="tm_1862 like domain"/>
    <property type="match status" value="1"/>
</dbReference>
<feature type="binding site" evidence="6">
    <location>
        <position position="315"/>
    </location>
    <ligand>
        <name>[4Fe-4S] cluster</name>
        <dbReference type="ChEBI" id="CHEBI:49883"/>
        <note>4Fe-4S-S-AdoMet</note>
    </ligand>
</feature>
<dbReference type="InterPro" id="IPR006638">
    <property type="entry name" value="Elp3/MiaA/NifB-like_rSAM"/>
</dbReference>
<evidence type="ECO:0000256" key="7">
    <source>
        <dbReference type="SAM" id="MobiDB-lite"/>
    </source>
</evidence>
<dbReference type="InterPro" id="IPR022946">
    <property type="entry name" value="UPF0313"/>
</dbReference>
<keyword evidence="4 6" id="KW-0408">Iron</keyword>
<evidence type="ECO:0000256" key="6">
    <source>
        <dbReference type="HAMAP-Rule" id="MF_01251"/>
    </source>
</evidence>
<keyword evidence="2 6" id="KW-0949">S-adenosyl-L-methionine</keyword>
<feature type="compositionally biased region" description="Basic and acidic residues" evidence="7">
    <location>
        <begin position="598"/>
        <end position="612"/>
    </location>
</feature>
<dbReference type="NCBIfam" id="TIGR03904">
    <property type="entry name" value="SAM_YgiQ"/>
    <property type="match status" value="1"/>
</dbReference>
<evidence type="ECO:0000259" key="8">
    <source>
        <dbReference type="PROSITE" id="PS51918"/>
    </source>
</evidence>
<dbReference type="PATRIC" id="fig|1286171.3.peg.43"/>
<proteinExistence type="inferred from homology"/>
<comment type="similarity">
    <text evidence="6">Belongs to the UPF0313 family.</text>
</comment>
<evidence type="ECO:0000256" key="1">
    <source>
        <dbReference type="ARBA" id="ARBA00022485"/>
    </source>
</evidence>
<name>W8U330_PEPAC</name>
<dbReference type="RefSeq" id="WP_025434463.1">
    <property type="nucleotide sequence ID" value="NZ_CP007452.1"/>
</dbReference>